<dbReference type="Gene3D" id="1.10.1900.20">
    <property type="entry name" value="Ribosomal protein L20"/>
    <property type="match status" value="1"/>
</dbReference>
<evidence type="ECO:0000256" key="2">
    <source>
        <dbReference type="ARBA" id="ARBA00022730"/>
    </source>
</evidence>
<keyword evidence="5 7" id="KW-0687">Ribonucleoprotein</keyword>
<reference evidence="9" key="2">
    <citation type="submission" date="2014-09" db="EMBL/GenBank/DDBJ databases">
        <title>Criblamydia sequanensis harbors a mega-plasmid encoding arsenite resistance.</title>
        <authorList>
            <person name="Bertelli C."/>
            <person name="Goesmann A."/>
            <person name="Greub G."/>
        </authorList>
    </citation>
    <scope>NUCLEOTIDE SEQUENCE [LARGE SCALE GENOMIC DNA]</scope>
    <source>
        <strain evidence="9">CRIB-18</strain>
    </source>
</reference>
<keyword evidence="2 7" id="KW-0699">rRNA-binding</keyword>
<dbReference type="AlphaFoldDB" id="A0A090CYE2"/>
<dbReference type="FunFam" id="1.10.1900.20:FF:000001">
    <property type="entry name" value="50S ribosomal protein L20"/>
    <property type="match status" value="1"/>
</dbReference>
<dbReference type="GO" id="GO:0003735">
    <property type="term" value="F:structural constituent of ribosome"/>
    <property type="evidence" value="ECO:0007669"/>
    <property type="project" value="InterPro"/>
</dbReference>
<evidence type="ECO:0000313" key="10">
    <source>
        <dbReference type="Proteomes" id="UP000031552"/>
    </source>
</evidence>
<dbReference type="InterPro" id="IPR005813">
    <property type="entry name" value="Ribosomal_bL20"/>
</dbReference>
<dbReference type="GO" id="GO:1990904">
    <property type="term" value="C:ribonucleoprotein complex"/>
    <property type="evidence" value="ECO:0007669"/>
    <property type="project" value="UniProtKB-KW"/>
</dbReference>
<dbReference type="NCBIfam" id="TIGR01032">
    <property type="entry name" value="rplT_bact"/>
    <property type="match status" value="1"/>
</dbReference>
<evidence type="ECO:0000256" key="3">
    <source>
        <dbReference type="ARBA" id="ARBA00022884"/>
    </source>
</evidence>
<evidence type="ECO:0000313" key="9">
    <source>
        <dbReference type="EMBL" id="CDR33356.1"/>
    </source>
</evidence>
<comment type="function">
    <text evidence="7 8">Binds directly to 23S ribosomal RNA and is necessary for the in vitro assembly process of the 50S ribosomal subunit. It is not involved in the protein synthesizing functions of that subunit.</text>
</comment>
<comment type="similarity">
    <text evidence="1 7 8">Belongs to the bacterial ribosomal protein bL20 family.</text>
</comment>
<dbReference type="RefSeq" id="WP_041016862.1">
    <property type="nucleotide sequence ID" value="NZ_CCEJ010000003.1"/>
</dbReference>
<keyword evidence="4 7" id="KW-0689">Ribosomal protein</keyword>
<keyword evidence="3 7" id="KW-0694">RNA-binding</keyword>
<dbReference type="InterPro" id="IPR035566">
    <property type="entry name" value="Ribosomal_protein_bL20_C"/>
</dbReference>
<comment type="caution">
    <text evidence="9">The sequence shown here is derived from an EMBL/GenBank/DDBJ whole genome shotgun (WGS) entry which is preliminary data.</text>
</comment>
<keyword evidence="10" id="KW-1185">Reference proteome</keyword>
<evidence type="ECO:0000256" key="8">
    <source>
        <dbReference type="RuleBase" id="RU000560"/>
    </source>
</evidence>
<dbReference type="Pfam" id="PF00453">
    <property type="entry name" value="Ribosomal_L20"/>
    <property type="match status" value="1"/>
</dbReference>
<dbReference type="Proteomes" id="UP000031552">
    <property type="component" value="Unassembled WGS sequence"/>
</dbReference>
<dbReference type="InterPro" id="IPR049946">
    <property type="entry name" value="RIBOSOMAL_L20_CS"/>
</dbReference>
<dbReference type="PANTHER" id="PTHR10986">
    <property type="entry name" value="39S RIBOSOMAL PROTEIN L20"/>
    <property type="match status" value="1"/>
</dbReference>
<evidence type="ECO:0000256" key="6">
    <source>
        <dbReference type="ARBA" id="ARBA00035172"/>
    </source>
</evidence>
<dbReference type="GO" id="GO:0000027">
    <property type="term" value="P:ribosomal large subunit assembly"/>
    <property type="evidence" value="ECO:0007669"/>
    <property type="project" value="UniProtKB-UniRule"/>
</dbReference>
<dbReference type="OrthoDB" id="9808966at2"/>
<dbReference type="CDD" id="cd07026">
    <property type="entry name" value="Ribosomal_L20"/>
    <property type="match status" value="1"/>
</dbReference>
<dbReference type="GO" id="GO:0006412">
    <property type="term" value="P:translation"/>
    <property type="evidence" value="ECO:0007669"/>
    <property type="project" value="InterPro"/>
</dbReference>
<evidence type="ECO:0000256" key="7">
    <source>
        <dbReference type="HAMAP-Rule" id="MF_00382"/>
    </source>
</evidence>
<evidence type="ECO:0000256" key="5">
    <source>
        <dbReference type="ARBA" id="ARBA00023274"/>
    </source>
</evidence>
<dbReference type="GO" id="GO:0019843">
    <property type="term" value="F:rRNA binding"/>
    <property type="evidence" value="ECO:0007669"/>
    <property type="project" value="UniProtKB-UniRule"/>
</dbReference>
<evidence type="ECO:0000256" key="4">
    <source>
        <dbReference type="ARBA" id="ARBA00022980"/>
    </source>
</evidence>
<dbReference type="EMBL" id="CCEJ010000003">
    <property type="protein sequence ID" value="CDR33356.1"/>
    <property type="molecule type" value="Genomic_DNA"/>
</dbReference>
<dbReference type="GO" id="GO:0005840">
    <property type="term" value="C:ribosome"/>
    <property type="evidence" value="ECO:0007669"/>
    <property type="project" value="UniProtKB-KW"/>
</dbReference>
<reference evidence="9" key="1">
    <citation type="submission" date="2013-12" db="EMBL/GenBank/DDBJ databases">
        <authorList>
            <person name="Linke B."/>
        </authorList>
    </citation>
    <scope>NUCLEOTIDE SEQUENCE [LARGE SCALE GENOMIC DNA]</scope>
    <source>
        <strain evidence="9">CRIB-18</strain>
    </source>
</reference>
<sequence length="118" mass="13529">MVRVTNAVAANRRRKRILKRAKGFWGDRKNHLRITKEAVMRAMAYNYAHRKLRKRDFRKLWITRISVAAKINGVSYSKLIHGLKKAGCDLNRKILADMAIRDPEAFAVIATKAKAALV</sequence>
<gene>
    <name evidence="7 9" type="primary">rplT</name>
    <name evidence="9" type="ORF">CSEC_0522</name>
</gene>
<evidence type="ECO:0000256" key="1">
    <source>
        <dbReference type="ARBA" id="ARBA00007698"/>
    </source>
</evidence>
<dbReference type="Gene3D" id="6.10.160.10">
    <property type="match status" value="1"/>
</dbReference>
<accession>A0A090CYE2</accession>
<dbReference type="SUPFAM" id="SSF74731">
    <property type="entry name" value="Ribosomal protein L20"/>
    <property type="match status" value="1"/>
</dbReference>
<proteinExistence type="inferred from homology"/>
<dbReference type="STRING" id="1437425.CSEC_0522"/>
<organism evidence="9 10">
    <name type="scientific">Candidatus Criblamydia sequanensis CRIB-18</name>
    <dbReference type="NCBI Taxonomy" id="1437425"/>
    <lineage>
        <taxon>Bacteria</taxon>
        <taxon>Pseudomonadati</taxon>
        <taxon>Chlamydiota</taxon>
        <taxon>Chlamydiia</taxon>
        <taxon>Parachlamydiales</taxon>
        <taxon>Candidatus Criblamydiaceae</taxon>
        <taxon>Candidatus Criblamydia</taxon>
    </lineage>
</organism>
<dbReference type="eggNOG" id="COG0292">
    <property type="taxonomic scope" value="Bacteria"/>
</dbReference>
<dbReference type="PROSITE" id="PS00937">
    <property type="entry name" value="RIBOSOMAL_L20"/>
    <property type="match status" value="1"/>
</dbReference>
<protein>
    <recommendedName>
        <fullName evidence="6 7">Large ribosomal subunit protein bL20</fullName>
    </recommendedName>
</protein>
<dbReference type="PRINTS" id="PR00062">
    <property type="entry name" value="RIBOSOMALL20"/>
</dbReference>
<name>A0A090CYE2_9BACT</name>
<dbReference type="HAMAP" id="MF_00382">
    <property type="entry name" value="Ribosomal_bL20"/>
    <property type="match status" value="1"/>
</dbReference>